<comment type="caution">
    <text evidence="1">The sequence shown here is derived from an EMBL/GenBank/DDBJ whole genome shotgun (WGS) entry which is preliminary data.</text>
</comment>
<feature type="non-terminal residue" evidence="1">
    <location>
        <position position="1"/>
    </location>
</feature>
<dbReference type="AlphaFoldDB" id="A0A392NHA4"/>
<feature type="non-terminal residue" evidence="1">
    <location>
        <position position="198"/>
    </location>
</feature>
<dbReference type="EMBL" id="LXQA010039790">
    <property type="protein sequence ID" value="MCH99246.1"/>
    <property type="molecule type" value="Genomic_DNA"/>
</dbReference>
<organism evidence="1 2">
    <name type="scientific">Trifolium medium</name>
    <dbReference type="NCBI Taxonomy" id="97028"/>
    <lineage>
        <taxon>Eukaryota</taxon>
        <taxon>Viridiplantae</taxon>
        <taxon>Streptophyta</taxon>
        <taxon>Embryophyta</taxon>
        <taxon>Tracheophyta</taxon>
        <taxon>Spermatophyta</taxon>
        <taxon>Magnoliopsida</taxon>
        <taxon>eudicotyledons</taxon>
        <taxon>Gunneridae</taxon>
        <taxon>Pentapetalae</taxon>
        <taxon>rosids</taxon>
        <taxon>fabids</taxon>
        <taxon>Fabales</taxon>
        <taxon>Fabaceae</taxon>
        <taxon>Papilionoideae</taxon>
        <taxon>50 kb inversion clade</taxon>
        <taxon>NPAAA clade</taxon>
        <taxon>Hologalegina</taxon>
        <taxon>IRL clade</taxon>
        <taxon>Trifolieae</taxon>
        <taxon>Trifolium</taxon>
    </lineage>
</organism>
<evidence type="ECO:0000313" key="1">
    <source>
        <dbReference type="EMBL" id="MCH99246.1"/>
    </source>
</evidence>
<protein>
    <submittedName>
        <fullName evidence="1">Ribonuclease H</fullName>
    </submittedName>
</protein>
<dbReference type="Proteomes" id="UP000265520">
    <property type="component" value="Unassembled WGS sequence"/>
</dbReference>
<reference evidence="1 2" key="1">
    <citation type="journal article" date="2018" name="Front. Plant Sci.">
        <title>Red Clover (Trifolium pratense) and Zigzag Clover (T. medium) - A Picture of Genomic Similarities and Differences.</title>
        <authorList>
            <person name="Dluhosova J."/>
            <person name="Istvanek J."/>
            <person name="Nedelnik J."/>
            <person name="Repkova J."/>
        </authorList>
    </citation>
    <scope>NUCLEOTIDE SEQUENCE [LARGE SCALE GENOMIC DNA]</scope>
    <source>
        <strain evidence="2">cv. 10/8</strain>
        <tissue evidence="1">Leaf</tissue>
    </source>
</reference>
<sequence length="198" mass="21870">SGHEASFWNDTWAPTALPLINYVTNPLPRVLVEFNASFGNSVNCVCSLMRDCASVKELWLSLGVGIGSDFFNEQNWLQWLCKNLISVAVVMNGNWSLNFGVILDILWWRRNELIFNNNFNDSAKLNDKVTAAVSAIVKSFDLMSSINKQQGNGNSMEGISWRAPERDWVALNTDGSVVELGSNAACGGILRDSNGCFL</sequence>
<keyword evidence="2" id="KW-1185">Reference proteome</keyword>
<accession>A0A392NHA4</accession>
<evidence type="ECO:0000313" key="2">
    <source>
        <dbReference type="Proteomes" id="UP000265520"/>
    </source>
</evidence>
<name>A0A392NHA4_9FABA</name>
<proteinExistence type="predicted"/>